<evidence type="ECO:0000256" key="4">
    <source>
        <dbReference type="ARBA" id="ARBA00022643"/>
    </source>
</evidence>
<name>A0A0K1PC30_9BACT</name>
<keyword evidence="9" id="KW-1185">Reference proteome</keyword>
<dbReference type="KEGG" id="vin:AKJ08_1472"/>
<dbReference type="PANTHER" id="PTHR36118">
    <property type="entry name" value="ION-TRANSLOCATING OXIDOREDUCTASE COMPLEX SUBUNIT G"/>
    <property type="match status" value="1"/>
</dbReference>
<evidence type="ECO:0000256" key="6">
    <source>
        <dbReference type="SAM" id="SignalP"/>
    </source>
</evidence>
<dbReference type="RefSeq" id="WP_050725449.1">
    <property type="nucleotide sequence ID" value="NZ_CP012332.1"/>
</dbReference>
<evidence type="ECO:0000259" key="7">
    <source>
        <dbReference type="SMART" id="SM00900"/>
    </source>
</evidence>
<evidence type="ECO:0000313" key="8">
    <source>
        <dbReference type="EMBL" id="AKU91085.1"/>
    </source>
</evidence>
<keyword evidence="1" id="KW-0813">Transport</keyword>
<dbReference type="EMBL" id="CP012332">
    <property type="protein sequence ID" value="AKU91085.1"/>
    <property type="molecule type" value="Genomic_DNA"/>
</dbReference>
<dbReference type="GO" id="GO:0005886">
    <property type="term" value="C:plasma membrane"/>
    <property type="evidence" value="ECO:0007669"/>
    <property type="project" value="InterPro"/>
</dbReference>
<feature type="chain" id="PRO_5005465411" evidence="6">
    <location>
        <begin position="25"/>
        <end position="189"/>
    </location>
</feature>
<keyword evidence="5" id="KW-0249">Electron transport</keyword>
<dbReference type="InterPro" id="IPR010209">
    <property type="entry name" value="Ion_transpt_RnfG/RsxG"/>
</dbReference>
<dbReference type="SMART" id="SM00900">
    <property type="entry name" value="FMN_bind"/>
    <property type="match status" value="1"/>
</dbReference>
<dbReference type="OrthoDB" id="9778782at2"/>
<keyword evidence="2" id="KW-0597">Phosphoprotein</keyword>
<gene>
    <name evidence="8" type="ORF">AKJ08_1472</name>
</gene>
<dbReference type="InterPro" id="IPR007329">
    <property type="entry name" value="FMN-bd"/>
</dbReference>
<evidence type="ECO:0000313" key="9">
    <source>
        <dbReference type="Proteomes" id="UP000055590"/>
    </source>
</evidence>
<feature type="signal peptide" evidence="6">
    <location>
        <begin position="1"/>
        <end position="24"/>
    </location>
</feature>
<keyword evidence="4" id="KW-0288">FMN</keyword>
<keyword evidence="3" id="KW-0285">Flavoprotein</keyword>
<keyword evidence="6" id="KW-0732">Signal</keyword>
<organism evidence="8 9">
    <name type="scientific">Vulgatibacter incomptus</name>
    <dbReference type="NCBI Taxonomy" id="1391653"/>
    <lineage>
        <taxon>Bacteria</taxon>
        <taxon>Pseudomonadati</taxon>
        <taxon>Myxococcota</taxon>
        <taxon>Myxococcia</taxon>
        <taxon>Myxococcales</taxon>
        <taxon>Cystobacterineae</taxon>
        <taxon>Vulgatibacteraceae</taxon>
        <taxon>Vulgatibacter</taxon>
    </lineage>
</organism>
<reference evidence="8 9" key="1">
    <citation type="submission" date="2015-08" db="EMBL/GenBank/DDBJ databases">
        <authorList>
            <person name="Babu N.S."/>
            <person name="Beckwith C.J."/>
            <person name="Beseler K.G."/>
            <person name="Brison A."/>
            <person name="Carone J.V."/>
            <person name="Caskin T.P."/>
            <person name="Diamond M."/>
            <person name="Durham M.E."/>
            <person name="Foxe J.M."/>
            <person name="Go M."/>
            <person name="Henderson B.A."/>
            <person name="Jones I.B."/>
            <person name="McGettigan J.A."/>
            <person name="Micheletti S.J."/>
            <person name="Nasrallah M.E."/>
            <person name="Ortiz D."/>
            <person name="Piller C.R."/>
            <person name="Privatt S.R."/>
            <person name="Schneider S.L."/>
            <person name="Sharp S."/>
            <person name="Smith T.C."/>
            <person name="Stanton J.D."/>
            <person name="Ullery H.E."/>
            <person name="Wilson R.J."/>
            <person name="Serrano M.G."/>
            <person name="Buck G."/>
            <person name="Lee V."/>
            <person name="Wang Y."/>
            <person name="Carvalho R."/>
            <person name="Voegtly L."/>
            <person name="Shi R."/>
            <person name="Duckworth R."/>
            <person name="Johnson A."/>
            <person name="Loviza R."/>
            <person name="Walstead R."/>
            <person name="Shah Z."/>
            <person name="Kiflezghi M."/>
            <person name="Wade K."/>
            <person name="Ball S.L."/>
            <person name="Bradley K.W."/>
            <person name="Asai D.J."/>
            <person name="Bowman C.A."/>
            <person name="Russell D.A."/>
            <person name="Pope W.H."/>
            <person name="Jacobs-Sera D."/>
            <person name="Hendrix R.W."/>
            <person name="Hatfull G.F."/>
        </authorList>
    </citation>
    <scope>NUCLEOTIDE SEQUENCE [LARGE SCALE GENOMIC DNA]</scope>
    <source>
        <strain evidence="8 9">DSM 27710</strain>
    </source>
</reference>
<dbReference type="GO" id="GO:0010181">
    <property type="term" value="F:FMN binding"/>
    <property type="evidence" value="ECO:0007669"/>
    <property type="project" value="InterPro"/>
</dbReference>
<evidence type="ECO:0000256" key="1">
    <source>
        <dbReference type="ARBA" id="ARBA00022448"/>
    </source>
</evidence>
<evidence type="ECO:0000256" key="3">
    <source>
        <dbReference type="ARBA" id="ARBA00022630"/>
    </source>
</evidence>
<dbReference type="Proteomes" id="UP000055590">
    <property type="component" value="Chromosome"/>
</dbReference>
<dbReference type="PANTHER" id="PTHR36118:SF1">
    <property type="entry name" value="ION-TRANSLOCATING OXIDOREDUCTASE COMPLEX SUBUNIT G"/>
    <property type="match status" value="1"/>
</dbReference>
<evidence type="ECO:0000256" key="2">
    <source>
        <dbReference type="ARBA" id="ARBA00022553"/>
    </source>
</evidence>
<protein>
    <submittedName>
        <fullName evidence="8">Putative signal peptide protein</fullName>
    </submittedName>
</protein>
<proteinExistence type="predicted"/>
<dbReference type="STRING" id="1391653.AKJ08_1472"/>
<sequence>MRRSLLFLLLAVGLLTTLPSVASASATYFTTAQILREFFPSSEKVTYRKVQLTPAQAESLRARLGYKPAKSEYVIFVAMTGEKVDGYAVIDDERGQHEPITFGVKLSPEGKVERQEVMVYREKYGEEITDPRFRAQFVGKGPKDPIRAGRDVDVISGATISSRSMAVGVRRAVALVDELVLHPAKPAEG</sequence>
<dbReference type="AlphaFoldDB" id="A0A0K1PC30"/>
<dbReference type="Pfam" id="PF04205">
    <property type="entry name" value="FMN_bind"/>
    <property type="match status" value="1"/>
</dbReference>
<accession>A0A0K1PC30</accession>
<evidence type="ECO:0000256" key="5">
    <source>
        <dbReference type="ARBA" id="ARBA00022982"/>
    </source>
</evidence>
<dbReference type="GO" id="GO:0022900">
    <property type="term" value="P:electron transport chain"/>
    <property type="evidence" value="ECO:0007669"/>
    <property type="project" value="InterPro"/>
</dbReference>
<feature type="domain" description="FMN-binding" evidence="7">
    <location>
        <begin position="95"/>
        <end position="176"/>
    </location>
</feature>
<dbReference type="GO" id="GO:0009055">
    <property type="term" value="F:electron transfer activity"/>
    <property type="evidence" value="ECO:0007669"/>
    <property type="project" value="InterPro"/>
</dbReference>